<dbReference type="EMBL" id="JBHSNS010000001">
    <property type="protein sequence ID" value="MFC5727665.1"/>
    <property type="molecule type" value="Genomic_DNA"/>
</dbReference>
<feature type="transmembrane region" description="Helical" evidence="1">
    <location>
        <begin position="68"/>
        <end position="84"/>
    </location>
</feature>
<reference evidence="3" key="1">
    <citation type="journal article" date="2019" name="Int. J. Syst. Evol. Microbiol.">
        <title>The Global Catalogue of Microorganisms (GCM) 10K type strain sequencing project: providing services to taxonomists for standard genome sequencing and annotation.</title>
        <authorList>
            <consortium name="The Broad Institute Genomics Platform"/>
            <consortium name="The Broad Institute Genome Sequencing Center for Infectious Disease"/>
            <person name="Wu L."/>
            <person name="Ma J."/>
        </authorList>
    </citation>
    <scope>NUCLEOTIDE SEQUENCE [LARGE SCALE GENOMIC DNA]</scope>
    <source>
        <strain evidence="3">YIM 94188</strain>
    </source>
</reference>
<evidence type="ECO:0000256" key="1">
    <source>
        <dbReference type="SAM" id="Phobius"/>
    </source>
</evidence>
<keyword evidence="1" id="KW-1133">Transmembrane helix</keyword>
<comment type="caution">
    <text evidence="2">The sequence shown here is derived from an EMBL/GenBank/DDBJ whole genome shotgun (WGS) entry which is preliminary data.</text>
</comment>
<name>A0ABW0ZGM0_9ACTN</name>
<feature type="transmembrane region" description="Helical" evidence="1">
    <location>
        <begin position="37"/>
        <end position="56"/>
    </location>
</feature>
<gene>
    <name evidence="2" type="ORF">ACFPQB_01955</name>
</gene>
<feature type="transmembrane region" description="Helical" evidence="1">
    <location>
        <begin position="96"/>
        <end position="116"/>
    </location>
</feature>
<accession>A0ABW0ZGM0</accession>
<sequence length="119" mass="12534">METARLIVLIIHILGFAALIGGLLAQAGNEEKKVNGAMRDGVGTAFLAGLVLWGILEADDVDVNHAKLGTKLLIGAVLLVLVMANTRKPRIPQGLWIGLLVLAVIEVVIAVAWSPVHTS</sequence>
<evidence type="ECO:0008006" key="4">
    <source>
        <dbReference type="Google" id="ProtNLM"/>
    </source>
</evidence>
<dbReference type="RefSeq" id="WP_136436200.1">
    <property type="nucleotide sequence ID" value="NZ_JBHSNS010000001.1"/>
</dbReference>
<feature type="transmembrane region" description="Helical" evidence="1">
    <location>
        <begin position="6"/>
        <end position="25"/>
    </location>
</feature>
<keyword evidence="1" id="KW-0472">Membrane</keyword>
<protein>
    <recommendedName>
        <fullName evidence="4">Integral membrane protein</fullName>
    </recommendedName>
</protein>
<keyword evidence="3" id="KW-1185">Reference proteome</keyword>
<evidence type="ECO:0000313" key="3">
    <source>
        <dbReference type="Proteomes" id="UP001596072"/>
    </source>
</evidence>
<dbReference type="Proteomes" id="UP001596072">
    <property type="component" value="Unassembled WGS sequence"/>
</dbReference>
<keyword evidence="1" id="KW-0812">Transmembrane</keyword>
<organism evidence="2 3">
    <name type="scientific">Nocardioides vastitatis</name>
    <dbReference type="NCBI Taxonomy" id="2568655"/>
    <lineage>
        <taxon>Bacteria</taxon>
        <taxon>Bacillati</taxon>
        <taxon>Actinomycetota</taxon>
        <taxon>Actinomycetes</taxon>
        <taxon>Propionibacteriales</taxon>
        <taxon>Nocardioidaceae</taxon>
        <taxon>Nocardioides</taxon>
    </lineage>
</organism>
<evidence type="ECO:0000313" key="2">
    <source>
        <dbReference type="EMBL" id="MFC5727665.1"/>
    </source>
</evidence>
<proteinExistence type="predicted"/>